<evidence type="ECO:0000256" key="1">
    <source>
        <dbReference type="SAM" id="MobiDB-lite"/>
    </source>
</evidence>
<feature type="region of interest" description="Disordered" evidence="1">
    <location>
        <begin position="93"/>
        <end position="112"/>
    </location>
</feature>
<organism evidence="2 3">
    <name type="scientific">Pseudomonas citronellolis</name>
    <dbReference type="NCBI Taxonomy" id="53408"/>
    <lineage>
        <taxon>Bacteria</taxon>
        <taxon>Pseudomonadati</taxon>
        <taxon>Pseudomonadota</taxon>
        <taxon>Gammaproteobacteria</taxon>
        <taxon>Pseudomonadales</taxon>
        <taxon>Pseudomonadaceae</taxon>
        <taxon>Pseudomonas</taxon>
    </lineage>
</organism>
<evidence type="ECO:0000313" key="3">
    <source>
        <dbReference type="Proteomes" id="UP000077748"/>
    </source>
</evidence>
<evidence type="ECO:0000313" key="2">
    <source>
        <dbReference type="EMBL" id="ANI16686.1"/>
    </source>
</evidence>
<sequence>MSNTELWESGELGHSEEHAAVATGSKQEVDDALGLQLISIRLQKQLVGDLKKIAEYHGVGYQPMIRDLLNRFARSEIKKIMCQRLNEIEASEETVSESSTAPVKEFMEKMRA</sequence>
<reference evidence="2 3" key="1">
    <citation type="submission" date="2016-05" db="EMBL/GenBank/DDBJ databases">
        <title>Genome Sequence of Pseudomonas citronellolis Strain SJTE-3, an Estrogens and Persistent Organic Pollutants degradation strain.</title>
        <authorList>
            <person name="Liang R."/>
        </authorList>
    </citation>
    <scope>NUCLEOTIDE SEQUENCE [LARGE SCALE GENOMIC DNA]</scope>
    <source>
        <strain evidence="2 3">SJTE-3</strain>
    </source>
</reference>
<proteinExistence type="predicted"/>
<gene>
    <name evidence="2" type="ORF">A9C11_23155</name>
</gene>
<dbReference type="RefSeq" id="WP_064583969.1">
    <property type="nucleotide sequence ID" value="NZ_CP015878.1"/>
</dbReference>
<dbReference type="AlphaFoldDB" id="A0A1A9KFV3"/>
<name>A0A1A9KFV3_9PSED</name>
<accession>A0A1A9KFV3</accession>
<dbReference type="EMBL" id="CP015878">
    <property type="protein sequence ID" value="ANI16686.1"/>
    <property type="molecule type" value="Genomic_DNA"/>
</dbReference>
<feature type="region of interest" description="Disordered" evidence="1">
    <location>
        <begin position="1"/>
        <end position="25"/>
    </location>
</feature>
<protein>
    <submittedName>
        <fullName evidence="2">Uncharacterized protein</fullName>
    </submittedName>
</protein>
<dbReference type="Proteomes" id="UP000077748">
    <property type="component" value="Chromosome"/>
</dbReference>